<keyword evidence="3" id="KW-1185">Reference proteome</keyword>
<protein>
    <submittedName>
        <fullName evidence="2">Uncharacterized protein</fullName>
    </submittedName>
</protein>
<dbReference type="OrthoDB" id="204711at2759"/>
<dbReference type="AlphaFoldDB" id="A0A167J8W3"/>
<evidence type="ECO:0000313" key="2">
    <source>
        <dbReference type="EMBL" id="KZO93356.1"/>
    </source>
</evidence>
<evidence type="ECO:0000313" key="3">
    <source>
        <dbReference type="Proteomes" id="UP000076738"/>
    </source>
</evidence>
<dbReference type="Proteomes" id="UP000076738">
    <property type="component" value="Unassembled WGS sequence"/>
</dbReference>
<feature type="region of interest" description="Disordered" evidence="1">
    <location>
        <begin position="67"/>
        <end position="90"/>
    </location>
</feature>
<accession>A0A167J8W3</accession>
<dbReference type="EMBL" id="KV417302">
    <property type="protein sequence ID" value="KZO93356.1"/>
    <property type="molecule type" value="Genomic_DNA"/>
</dbReference>
<gene>
    <name evidence="2" type="ORF">CALVIDRAFT_566593</name>
</gene>
<evidence type="ECO:0000256" key="1">
    <source>
        <dbReference type="SAM" id="MobiDB-lite"/>
    </source>
</evidence>
<sequence>MRIRAISNAFGPLSNVPTDTIKTRVQGGEPPFTGPTAVSVVGAAVKRNTMFEGRKGVEIAAEMFGRERSRSTANTHHPVHHARREPGAKFSLPALAKKWLDNPSTESGVEPYEE</sequence>
<organism evidence="2 3">
    <name type="scientific">Calocera viscosa (strain TUFC12733)</name>
    <dbReference type="NCBI Taxonomy" id="1330018"/>
    <lineage>
        <taxon>Eukaryota</taxon>
        <taxon>Fungi</taxon>
        <taxon>Dikarya</taxon>
        <taxon>Basidiomycota</taxon>
        <taxon>Agaricomycotina</taxon>
        <taxon>Dacrymycetes</taxon>
        <taxon>Dacrymycetales</taxon>
        <taxon>Dacrymycetaceae</taxon>
        <taxon>Calocera</taxon>
    </lineage>
</organism>
<proteinExistence type="predicted"/>
<name>A0A167J8W3_CALVF</name>
<reference evidence="2 3" key="1">
    <citation type="journal article" date="2016" name="Mol. Biol. Evol.">
        <title>Comparative Genomics of Early-Diverging Mushroom-Forming Fungi Provides Insights into the Origins of Lignocellulose Decay Capabilities.</title>
        <authorList>
            <person name="Nagy L.G."/>
            <person name="Riley R."/>
            <person name="Tritt A."/>
            <person name="Adam C."/>
            <person name="Daum C."/>
            <person name="Floudas D."/>
            <person name="Sun H."/>
            <person name="Yadav J.S."/>
            <person name="Pangilinan J."/>
            <person name="Larsson K.H."/>
            <person name="Matsuura K."/>
            <person name="Barry K."/>
            <person name="Labutti K."/>
            <person name="Kuo R."/>
            <person name="Ohm R.A."/>
            <person name="Bhattacharya S.S."/>
            <person name="Shirouzu T."/>
            <person name="Yoshinaga Y."/>
            <person name="Martin F.M."/>
            <person name="Grigoriev I.V."/>
            <person name="Hibbett D.S."/>
        </authorList>
    </citation>
    <scope>NUCLEOTIDE SEQUENCE [LARGE SCALE GENOMIC DNA]</scope>
    <source>
        <strain evidence="2 3">TUFC12733</strain>
    </source>
</reference>